<feature type="compositionally biased region" description="Low complexity" evidence="2">
    <location>
        <begin position="25"/>
        <end position="34"/>
    </location>
</feature>
<dbReference type="PANTHER" id="PTHR31780:SF10">
    <property type="entry name" value="LD36051P"/>
    <property type="match status" value="1"/>
</dbReference>
<feature type="compositionally biased region" description="Basic and acidic residues" evidence="2">
    <location>
        <begin position="1476"/>
        <end position="1490"/>
    </location>
</feature>
<feature type="compositionally biased region" description="Polar residues" evidence="2">
    <location>
        <begin position="2262"/>
        <end position="2272"/>
    </location>
</feature>
<feature type="region of interest" description="Disordered" evidence="2">
    <location>
        <begin position="748"/>
        <end position="774"/>
    </location>
</feature>
<feature type="region of interest" description="Disordered" evidence="2">
    <location>
        <begin position="2258"/>
        <end position="2377"/>
    </location>
</feature>
<feature type="compositionally biased region" description="Polar residues" evidence="2">
    <location>
        <begin position="1697"/>
        <end position="1716"/>
    </location>
</feature>
<feature type="compositionally biased region" description="Basic residues" evidence="2">
    <location>
        <begin position="1632"/>
        <end position="1643"/>
    </location>
</feature>
<dbReference type="Gramene" id="Psat04G0265700-T2">
    <property type="protein sequence ID" value="KAI5418101.1"/>
    <property type="gene ID" value="KIW84_042657"/>
</dbReference>
<feature type="compositionally biased region" description="Polar residues" evidence="2">
    <location>
        <begin position="2365"/>
        <end position="2377"/>
    </location>
</feature>
<feature type="compositionally biased region" description="Low complexity" evidence="2">
    <location>
        <begin position="349"/>
        <end position="361"/>
    </location>
</feature>
<feature type="region of interest" description="Disordered" evidence="2">
    <location>
        <begin position="2017"/>
        <end position="2044"/>
    </location>
</feature>
<feature type="region of interest" description="Disordered" evidence="2">
    <location>
        <begin position="1279"/>
        <end position="1314"/>
    </location>
</feature>
<feature type="compositionally biased region" description="Basic and acidic residues" evidence="2">
    <location>
        <begin position="334"/>
        <end position="344"/>
    </location>
</feature>
<feature type="compositionally biased region" description="Polar residues" evidence="2">
    <location>
        <begin position="1297"/>
        <end position="1314"/>
    </location>
</feature>
<feature type="compositionally biased region" description="Low complexity" evidence="2">
    <location>
        <begin position="2296"/>
        <end position="2311"/>
    </location>
</feature>
<feature type="region of interest" description="Disordered" evidence="2">
    <location>
        <begin position="1620"/>
        <end position="1730"/>
    </location>
</feature>
<feature type="region of interest" description="Disordered" evidence="2">
    <location>
        <begin position="946"/>
        <end position="1067"/>
    </location>
</feature>
<feature type="compositionally biased region" description="Basic and acidic residues" evidence="2">
    <location>
        <begin position="272"/>
        <end position="290"/>
    </location>
</feature>
<feature type="region of interest" description="Disordered" evidence="2">
    <location>
        <begin position="2203"/>
        <end position="2246"/>
    </location>
</feature>
<feature type="compositionally biased region" description="Polar residues" evidence="2">
    <location>
        <begin position="2279"/>
        <end position="2290"/>
    </location>
</feature>
<feature type="compositionally biased region" description="Low complexity" evidence="2">
    <location>
        <begin position="1381"/>
        <end position="1395"/>
    </location>
</feature>
<protein>
    <submittedName>
        <fullName evidence="3">Uncharacterized protein</fullName>
    </submittedName>
</protein>
<feature type="region of interest" description="Disordered" evidence="2">
    <location>
        <begin position="841"/>
        <end position="910"/>
    </location>
</feature>
<accession>A0A9D5ASV4</accession>
<feature type="compositionally biased region" description="Polar residues" evidence="2">
    <location>
        <begin position="1677"/>
        <end position="1689"/>
    </location>
</feature>
<feature type="coiled-coil region" evidence="1">
    <location>
        <begin position="535"/>
        <end position="652"/>
    </location>
</feature>
<dbReference type="CDD" id="cd22249">
    <property type="entry name" value="UDM1_RNF168_RNF169-like"/>
    <property type="match status" value="1"/>
</dbReference>
<reference evidence="3 4" key="1">
    <citation type="journal article" date="2022" name="Nat. Genet.">
        <title>Improved pea reference genome and pan-genome highlight genomic features and evolutionary characteristics.</title>
        <authorList>
            <person name="Yang T."/>
            <person name="Liu R."/>
            <person name="Luo Y."/>
            <person name="Hu S."/>
            <person name="Wang D."/>
            <person name="Wang C."/>
            <person name="Pandey M.K."/>
            <person name="Ge S."/>
            <person name="Xu Q."/>
            <person name="Li N."/>
            <person name="Li G."/>
            <person name="Huang Y."/>
            <person name="Saxena R.K."/>
            <person name="Ji Y."/>
            <person name="Li M."/>
            <person name="Yan X."/>
            <person name="He Y."/>
            <person name="Liu Y."/>
            <person name="Wang X."/>
            <person name="Xiang C."/>
            <person name="Varshney R.K."/>
            <person name="Ding H."/>
            <person name="Gao S."/>
            <person name="Zong X."/>
        </authorList>
    </citation>
    <scope>NUCLEOTIDE SEQUENCE [LARGE SCALE GENOMIC DNA]</scope>
    <source>
        <strain evidence="3 4">cv. Zhongwan 6</strain>
    </source>
</reference>
<sequence>MANSGTKYVSVNLNKSYGQNSTTIGSTRTAARPAAGGGGMALLSRPRSSQKVGAKLSVPPPLNLPSLRKEHERFDSLGSGGGPAGGAGSGNGSRPSSSGMGWTKPAAVVLQEKEPNFQEDVPRSVTKAVGPVAPPSVSSAVLRGEDFPSLRATLVPPAPGPSQNQKIPENSNQKSKNFTNENVSVEQKKGRDVDADANGSVNAFSHVNVNARYNVPGTGSFPVENGRESRGFIGSRGLNQSRGGMNPDEFFPGPLPLVRLNPRFDWADDERDTGHGFTERSREGRDHGFPKSDAFWDFDMPRVGIVPQKYGTGFDKRGQLRGNEAGKVSSSEVPKMDPYDRMPGREGNSSSSSSWRSSSLSKDGFGVKDAAGNDKNGVGGARPSSGNKDAGKDNKYNSSPFREVVHDESGRRDAGYGQGVKQPWNNMAQSYGERNGIRDHRHVGGDQYNRNRVDSSQSSVSKSSFSLGGKGLSVNDPLLNFGREKRNLPKSEKTYGEDFAASAFDGKDIFSTGLVGVVKKKKDVLKQTDFHDPARESFEAELERVQRQQEQERQKIIEEQERAVEFARREEEERLRLAREQEERQRRLEEEAREAAWRAEQDRIEALQKAEEQRLAREEEKQRLLLEEERRKQAAKQKLLELEQKIARRQAEAAKGYNNALVVVDEKMPGNVNERDASRATDVGDWEDSERMVDRILTSASSDSSSVNRPLEMGSRSHFSRDLSSTFVDRGKPVNSWRRDGYESWSSPAFYSQDQENSHNSPRRDSSIGGKPFMRKEYNGGAGLIPSRTYYKGGIAEAHLDEYAHVKAPRWNQPADVDHVGRNTDVHSDFNENFVERFDGWAQNRPRGNAFPPFPDRPYQNSESDGPYALGRSRYSVRQPRVLPPPLASVHRTYRSGNEHTAPSAFLENEIPYNQATRSDSTLPTGYDNGNHGQVEIVKPLQEVAENEDHKVEATPRCDSQSSLSVSSPPSSPTHLSHDDLDDSVDSSAILTSEENKNGPVSVPGNESIATPAADGKENVVTSCAVSSGDDDEWATENNEQLQEQEEYDEDGDYREEEEVHEGDDNAGLHQDFENMHLQEKELPHLMDNLVLGFDEGVQVGMPNEEFERVQQASDITLEAPFDNSCSDGKVLQPVDDTSRVNLNSSSTLFQESEKQPPNVASDSLGNVEASIGFSANHSTPSSVIIGPHYTSSGQIVTSAAPGQAELPIKLQFGLFSGPSLIPSPVPAIQIGSIQMPLHLHPQVGAPLTHHMHPSQPPLFQFGQLRYSSPVSQGMMPLGPQSMSFVQPNIPSGFPFNHNSGSQMPGQSGPVSSESFIKNDIRHQSVLGQPGNSRSFSDGSLPSENAENLAGMKQGQINAPPRDVNNSTRTASSFQLDKRGSQNVVAKSSSTSSNAKHSEVQPHIKDALFHSVSEEKDLVESKARFPASGGRGQRYVYTVKTSSSKSSAPGPGPGPASRVNRADSRGFMRRPNRNTHRTEFRVRESADKRQPSNSFPTDQFGLDHQSNVTGRGLGISGRTGSRKSFINKMGKQPVESMGESLHGMDSGSKAERVEGKESTKALIISHSGQSNLKRNLCPEEDVDAPLQSGIIRVFEQPGIEAPSDEDDFIEVRSKRQMINDRREQREKEIKAKSRVAKLPRKTRSASQSTVTMANSSKGSISTGEVSAAADGHRMTKSDSSSGYNPNLLSQALPPIGTPTTKIDAQPDLRSQTNRSLHASLPSVSGRESKNKVHENVQTSLGSWGNVQISQQVMALTQTQLDEAMKPQQFDSQASNANMAASVTESSLPAPSILIKEKAFSSAASPINSLLAGEKIQFGAVTSPTVLPPNSRGVSHGIGPPRSSRSDKQISHNLAGSDNNCSLFFEKGKHGNESHGHLEDCDAEAEAEAAASAVAVAAIGSDETVGNRLGTCSVSVSDAKSFVAEDIDRVVAAGVAREQQSASQSRSEEPLSVSLPADLSVETPPISLWPALPNAQNSSGQMISHFPAVPPHFPSGPPSHFPFYEMNPMMGGPVFAFGPHDESASTTQSQPQKTTAPTSRPIGSWQQGHSGVESFYGPPTGFTGPFIAPPGGIPGVQGPPHMVVYNHFAPVGQFGQVGLSFMGTTYIPSGKQPDWKHIPTTSAAGTSEGDVNNMNMTSSQRNPASMPSQIQHLAPGSPLLPMASPVAMYDVSPFQHSTEMSVQARWPHVPNAPLSSIPLSMPLHQQESVQTSQISHGPSVDQPLNVKRFTGSRTSTSSDSDRNFSRAADVNVNQLPEELGLVETSNSTASKTLSKGIINKTPSEKTSTNATAKVDVQNGNSSKSNNQNASSGYRTQPSQQINVSSAQQQHYDHSSGHSNYQRGGGGGVSQRNSSGGEWSHRRYHGRNQSMGGDKNFSSAKVKQIYVAKQTISGSSTVS</sequence>
<dbReference type="OrthoDB" id="1931055at2759"/>
<feature type="region of interest" description="Disordered" evidence="2">
    <location>
        <begin position="1822"/>
        <end position="1851"/>
    </location>
</feature>
<feature type="region of interest" description="Disordered" evidence="2">
    <location>
        <begin position="310"/>
        <end position="468"/>
    </location>
</feature>
<evidence type="ECO:0000256" key="2">
    <source>
        <dbReference type="SAM" id="MobiDB-lite"/>
    </source>
</evidence>
<feature type="compositionally biased region" description="Polar residues" evidence="2">
    <location>
        <begin position="1364"/>
        <end position="1375"/>
    </location>
</feature>
<evidence type="ECO:0000313" key="4">
    <source>
        <dbReference type="Proteomes" id="UP001058974"/>
    </source>
</evidence>
<feature type="compositionally biased region" description="Polar residues" evidence="2">
    <location>
        <begin position="2203"/>
        <end position="2215"/>
    </location>
</feature>
<feature type="compositionally biased region" description="Basic and acidic residues" evidence="2">
    <location>
        <begin position="403"/>
        <end position="414"/>
    </location>
</feature>
<feature type="compositionally biased region" description="Polar residues" evidence="2">
    <location>
        <begin position="1326"/>
        <end position="1346"/>
    </location>
</feature>
<dbReference type="EMBL" id="JAMSHJ010000004">
    <property type="protein sequence ID" value="KAI5418101.1"/>
    <property type="molecule type" value="Genomic_DNA"/>
</dbReference>
<feature type="compositionally biased region" description="Polar residues" evidence="2">
    <location>
        <begin position="161"/>
        <end position="185"/>
    </location>
</feature>
<feature type="region of interest" description="Disordered" evidence="2">
    <location>
        <begin position="1440"/>
        <end position="1558"/>
    </location>
</feature>
<feature type="region of interest" description="Disordered" evidence="2">
    <location>
        <begin position="269"/>
        <end position="293"/>
    </location>
</feature>
<feature type="compositionally biased region" description="Polar residues" evidence="2">
    <location>
        <begin position="1644"/>
        <end position="1664"/>
    </location>
</feature>
<feature type="compositionally biased region" description="Polar residues" evidence="2">
    <location>
        <begin position="2312"/>
        <end position="2328"/>
    </location>
</feature>
<proteinExistence type="predicted"/>
<keyword evidence="1" id="KW-0175">Coiled coil</keyword>
<keyword evidence="4" id="KW-1185">Reference proteome</keyword>
<evidence type="ECO:0000256" key="1">
    <source>
        <dbReference type="SAM" id="Coils"/>
    </source>
</evidence>
<feature type="compositionally biased region" description="Low complexity" evidence="2">
    <location>
        <begin position="455"/>
        <end position="467"/>
    </location>
</feature>
<feature type="region of interest" description="Disordered" evidence="2">
    <location>
        <begin position="698"/>
        <end position="719"/>
    </location>
</feature>
<feature type="compositionally biased region" description="Polar residues" evidence="2">
    <location>
        <begin position="748"/>
        <end position="760"/>
    </location>
</feature>
<dbReference type="Proteomes" id="UP001058974">
    <property type="component" value="Chromosome 4"/>
</dbReference>
<feature type="compositionally biased region" description="Basic and acidic residues" evidence="2">
    <location>
        <begin position="1620"/>
        <end position="1631"/>
    </location>
</feature>
<name>A0A9D5ASV4_PEA</name>
<organism evidence="3 4">
    <name type="scientific">Pisum sativum</name>
    <name type="common">Garden pea</name>
    <name type="synonym">Lathyrus oleraceus</name>
    <dbReference type="NCBI Taxonomy" id="3888"/>
    <lineage>
        <taxon>Eukaryota</taxon>
        <taxon>Viridiplantae</taxon>
        <taxon>Streptophyta</taxon>
        <taxon>Embryophyta</taxon>
        <taxon>Tracheophyta</taxon>
        <taxon>Spermatophyta</taxon>
        <taxon>Magnoliopsida</taxon>
        <taxon>eudicotyledons</taxon>
        <taxon>Gunneridae</taxon>
        <taxon>Pentapetalae</taxon>
        <taxon>rosids</taxon>
        <taxon>fabids</taxon>
        <taxon>Fabales</taxon>
        <taxon>Fabaceae</taxon>
        <taxon>Papilionoideae</taxon>
        <taxon>50 kb inversion clade</taxon>
        <taxon>NPAAA clade</taxon>
        <taxon>Hologalegina</taxon>
        <taxon>IRL clade</taxon>
        <taxon>Fabeae</taxon>
        <taxon>Lathyrus</taxon>
    </lineage>
</organism>
<feature type="compositionally biased region" description="Basic and acidic residues" evidence="2">
    <location>
        <begin position="947"/>
        <end position="956"/>
    </location>
</feature>
<comment type="caution">
    <text evidence="3">The sequence shown here is derived from an EMBL/GenBank/DDBJ whole genome shotgun (WGS) entry which is preliminary data.</text>
</comment>
<feature type="compositionally biased region" description="Acidic residues" evidence="2">
    <location>
        <begin position="1043"/>
        <end position="1062"/>
    </location>
</feature>
<feature type="compositionally biased region" description="Low complexity" evidence="2">
    <location>
        <begin position="960"/>
        <end position="975"/>
    </location>
</feature>
<evidence type="ECO:0000313" key="3">
    <source>
        <dbReference type="EMBL" id="KAI5418101.1"/>
    </source>
</evidence>
<feature type="compositionally biased region" description="Polar residues" evidence="2">
    <location>
        <begin position="698"/>
        <end position="708"/>
    </location>
</feature>
<dbReference type="InterPro" id="IPR051195">
    <property type="entry name" value="Fungal_stress_NST1"/>
</dbReference>
<feature type="compositionally biased region" description="Basic and acidic residues" evidence="2">
    <location>
        <begin position="1548"/>
        <end position="1558"/>
    </location>
</feature>
<feature type="compositionally biased region" description="Polar residues" evidence="2">
    <location>
        <begin position="1281"/>
        <end position="1290"/>
    </location>
</feature>
<feature type="region of interest" description="Disordered" evidence="2">
    <location>
        <begin position="1326"/>
        <end position="1402"/>
    </location>
</feature>
<feature type="compositionally biased region" description="Basic and acidic residues" evidence="2">
    <location>
        <begin position="435"/>
        <end position="453"/>
    </location>
</feature>
<feature type="compositionally biased region" description="Gly residues" evidence="2">
    <location>
        <begin position="78"/>
        <end position="91"/>
    </location>
</feature>
<feature type="compositionally biased region" description="Low complexity" evidence="2">
    <location>
        <begin position="92"/>
        <end position="101"/>
    </location>
</feature>
<feature type="region of interest" description="Disordered" evidence="2">
    <location>
        <begin position="17"/>
        <end position="102"/>
    </location>
</feature>
<dbReference type="PANTHER" id="PTHR31780">
    <property type="entry name" value="STRESS RESPONSE PROTEIN NST1-RELATED"/>
    <property type="match status" value="1"/>
</dbReference>
<gene>
    <name evidence="3" type="ORF">KIW84_042657</name>
</gene>
<feature type="region of interest" description="Disordered" evidence="2">
    <location>
        <begin position="151"/>
        <end position="197"/>
    </location>
</feature>
<feature type="compositionally biased region" description="Polar residues" evidence="2">
    <location>
        <begin position="2023"/>
        <end position="2037"/>
    </location>
</feature>